<feature type="transmembrane region" description="Helical" evidence="12">
    <location>
        <begin position="24"/>
        <end position="41"/>
    </location>
</feature>
<dbReference type="GO" id="GO:0005886">
    <property type="term" value="C:plasma membrane"/>
    <property type="evidence" value="ECO:0007669"/>
    <property type="project" value="UniProtKB-SubCell"/>
</dbReference>
<evidence type="ECO:0000256" key="3">
    <source>
        <dbReference type="ARBA" id="ARBA00022692"/>
    </source>
</evidence>
<evidence type="ECO:0000256" key="1">
    <source>
        <dbReference type="ARBA" id="ARBA00004651"/>
    </source>
</evidence>
<dbReference type="SUPFAM" id="SSF81321">
    <property type="entry name" value="Family A G protein-coupled receptor-like"/>
    <property type="match status" value="1"/>
</dbReference>
<dbReference type="PANTHER" id="PTHR24248">
    <property type="entry name" value="ADRENERGIC RECEPTOR-RELATED G-PROTEIN COUPLED RECEPTOR"/>
    <property type="match status" value="1"/>
</dbReference>
<keyword evidence="7" id="KW-1015">Disulfide bond</keyword>
<evidence type="ECO:0000256" key="9">
    <source>
        <dbReference type="ARBA" id="ARBA00023224"/>
    </source>
</evidence>
<dbReference type="Pfam" id="PF00001">
    <property type="entry name" value="7tm_1"/>
    <property type="match status" value="1"/>
</dbReference>
<evidence type="ECO:0000256" key="5">
    <source>
        <dbReference type="ARBA" id="ARBA00023040"/>
    </source>
</evidence>
<reference evidence="14" key="1">
    <citation type="journal article" date="2013" name="Genetics">
        <title>The draft genome and transcriptome of Panagrellus redivivus are shaped by the harsh demands of a free-living lifestyle.</title>
        <authorList>
            <person name="Srinivasan J."/>
            <person name="Dillman A.R."/>
            <person name="Macchietto M.G."/>
            <person name="Heikkinen L."/>
            <person name="Lakso M."/>
            <person name="Fracchia K.M."/>
            <person name="Antoshechkin I."/>
            <person name="Mortazavi A."/>
            <person name="Wong G."/>
            <person name="Sternberg P.W."/>
        </authorList>
    </citation>
    <scope>NUCLEOTIDE SEQUENCE [LARGE SCALE GENOMIC DNA]</scope>
    <source>
        <strain evidence="14">MT8872</strain>
    </source>
</reference>
<keyword evidence="6 12" id="KW-0472">Membrane</keyword>
<proteinExistence type="inferred from homology"/>
<dbReference type="SMART" id="SM01381">
    <property type="entry name" value="7TM_GPCR_Srsx"/>
    <property type="match status" value="1"/>
</dbReference>
<evidence type="ECO:0000256" key="4">
    <source>
        <dbReference type="ARBA" id="ARBA00022989"/>
    </source>
</evidence>
<keyword evidence="2" id="KW-1003">Cell membrane</keyword>
<feature type="region of interest" description="Disordered" evidence="11">
    <location>
        <begin position="449"/>
        <end position="474"/>
    </location>
</feature>
<feature type="transmembrane region" description="Helical" evidence="12">
    <location>
        <begin position="235"/>
        <end position="256"/>
    </location>
</feature>
<feature type="transmembrane region" description="Helical" evidence="12">
    <location>
        <begin position="155"/>
        <end position="174"/>
    </location>
</feature>
<protein>
    <submittedName>
        <fullName evidence="15">G_PROTEIN_RECEP_F1_2 domain-containing protein</fullName>
    </submittedName>
</protein>
<evidence type="ECO:0000256" key="7">
    <source>
        <dbReference type="ARBA" id="ARBA00023157"/>
    </source>
</evidence>
<dbReference type="PROSITE" id="PS50262">
    <property type="entry name" value="G_PROTEIN_RECEP_F1_2"/>
    <property type="match status" value="1"/>
</dbReference>
<feature type="domain" description="G-protein coupled receptors family 1 profile" evidence="13">
    <location>
        <begin position="135"/>
        <end position="616"/>
    </location>
</feature>
<dbReference type="PANTHER" id="PTHR24248:SF199">
    <property type="entry name" value="IP13425P-RELATED"/>
    <property type="match status" value="1"/>
</dbReference>
<comment type="similarity">
    <text evidence="10">Belongs to the G-protein coupled receptor 1 family.</text>
</comment>
<keyword evidence="5 10" id="KW-0297">G-protein coupled receptor</keyword>
<dbReference type="InterPro" id="IPR000276">
    <property type="entry name" value="GPCR_Rhodpsn"/>
</dbReference>
<evidence type="ECO:0000256" key="12">
    <source>
        <dbReference type="SAM" id="Phobius"/>
    </source>
</evidence>
<dbReference type="AlphaFoldDB" id="A0A7E4VTU5"/>
<keyword evidence="4 12" id="KW-1133">Transmembrane helix</keyword>
<feature type="transmembrane region" description="Helical" evidence="12">
    <location>
        <begin position="194"/>
        <end position="214"/>
    </location>
</feature>
<dbReference type="PROSITE" id="PS00237">
    <property type="entry name" value="G_PROTEIN_RECEP_F1_1"/>
    <property type="match status" value="1"/>
</dbReference>
<feature type="transmembrane region" description="Helical" evidence="12">
    <location>
        <begin position="119"/>
        <end position="143"/>
    </location>
</feature>
<evidence type="ECO:0000313" key="14">
    <source>
        <dbReference type="Proteomes" id="UP000492821"/>
    </source>
</evidence>
<evidence type="ECO:0000313" key="15">
    <source>
        <dbReference type="WBParaSite" id="Pan_g2984.t1"/>
    </source>
</evidence>
<reference evidence="15" key="2">
    <citation type="submission" date="2020-10" db="UniProtKB">
        <authorList>
            <consortium name="WormBaseParasite"/>
        </authorList>
    </citation>
    <scope>IDENTIFICATION</scope>
</reference>
<feature type="compositionally biased region" description="Polar residues" evidence="11">
    <location>
        <begin position="462"/>
        <end position="474"/>
    </location>
</feature>
<evidence type="ECO:0000256" key="10">
    <source>
        <dbReference type="RuleBase" id="RU000688"/>
    </source>
</evidence>
<dbReference type="GO" id="GO:0071880">
    <property type="term" value="P:adenylate cyclase-activating adrenergic receptor signaling pathway"/>
    <property type="evidence" value="ECO:0007669"/>
    <property type="project" value="TreeGrafter"/>
</dbReference>
<keyword evidence="14" id="KW-1185">Reference proteome</keyword>
<keyword evidence="8 10" id="KW-0675">Receptor</keyword>
<sequence>MVVSLETSSVLFGLASIGNGSSNYAIELIFALAVVGVGGTAQARSNVALKLLASASLDTAGLGLSLVFLKAVCILKKTPEDLANLDCFCAKYVSLNPVIMTDARIGATNIGSEQTGWSLALALSLGVINAVVVVGNVFVLYILVTQKSLHTSTNFIVLSLTLADFLLGVVILPFSFLQEYYSEWVFDELWCKLWLALDVLFSTASIYNLLAISFDRYMAVRQPIKYRFISSKKMTRITIMIVWIISAALAFAPLIYDYIMSTEILSISALSLFGPNSLATNFDKPVNRSNSKMKTVCSPMTSSGPYILFSAMISFILPAIFMIISNICIFQTVLGSSRQKLLPLPMSGLGSKANQAPRLRVHRGGGANSSIFIQRSRDSNTASVRRNRPYLSTATRSYSSSFRSKNDDVMCVQPASPLSVKLERKKSSSMSTLNKLPEELSMSLIKQDASSTLPTESEESSWVTSVQSNKGNNMIQGKTEKLNTVVMHTGAKNADGKEYFTDLQKDNLMSKTTSSTVWYPAIIASMMAGKRARKCSEQLLFMPVCVNRQSMRTEVRVARTIGIVVGCFTICWLPFTVIYILQAFKTCPIDDCVPGWLFTTAFWLGYANSAVNPLLYAAVSRDFRCAFKKVLTGKKSSIRNRFYSSY</sequence>
<dbReference type="InterPro" id="IPR017452">
    <property type="entry name" value="GPCR_Rhodpsn_7TM"/>
</dbReference>
<evidence type="ECO:0000256" key="11">
    <source>
        <dbReference type="SAM" id="MobiDB-lite"/>
    </source>
</evidence>
<evidence type="ECO:0000259" key="13">
    <source>
        <dbReference type="PROSITE" id="PS50262"/>
    </source>
</evidence>
<dbReference type="GO" id="GO:0043410">
    <property type="term" value="P:positive regulation of MAPK cascade"/>
    <property type="evidence" value="ECO:0007669"/>
    <property type="project" value="TreeGrafter"/>
</dbReference>
<keyword evidence="3 10" id="KW-0812">Transmembrane</keyword>
<dbReference type="WBParaSite" id="Pan_g2984.t1">
    <property type="protein sequence ID" value="Pan_g2984.t1"/>
    <property type="gene ID" value="Pan_g2984"/>
</dbReference>
<evidence type="ECO:0000256" key="2">
    <source>
        <dbReference type="ARBA" id="ARBA00022475"/>
    </source>
</evidence>
<dbReference type="Proteomes" id="UP000492821">
    <property type="component" value="Unassembled WGS sequence"/>
</dbReference>
<feature type="transmembrane region" description="Helical" evidence="12">
    <location>
        <begin position="601"/>
        <end position="619"/>
    </location>
</feature>
<feature type="transmembrane region" description="Helical" evidence="12">
    <location>
        <begin position="557"/>
        <end position="581"/>
    </location>
</feature>
<name>A0A7E4VTU5_PANRE</name>
<evidence type="ECO:0000256" key="6">
    <source>
        <dbReference type="ARBA" id="ARBA00023136"/>
    </source>
</evidence>
<comment type="subcellular location">
    <subcellularLocation>
        <location evidence="1">Cell membrane</location>
        <topology evidence="1">Multi-pass membrane protein</topology>
    </subcellularLocation>
</comment>
<organism evidence="14 15">
    <name type="scientific">Panagrellus redivivus</name>
    <name type="common">Microworm</name>
    <dbReference type="NCBI Taxonomy" id="6233"/>
    <lineage>
        <taxon>Eukaryota</taxon>
        <taxon>Metazoa</taxon>
        <taxon>Ecdysozoa</taxon>
        <taxon>Nematoda</taxon>
        <taxon>Chromadorea</taxon>
        <taxon>Rhabditida</taxon>
        <taxon>Tylenchina</taxon>
        <taxon>Panagrolaimomorpha</taxon>
        <taxon>Panagrolaimoidea</taxon>
        <taxon>Panagrolaimidae</taxon>
        <taxon>Panagrellus</taxon>
    </lineage>
</organism>
<dbReference type="Gene3D" id="1.20.1070.10">
    <property type="entry name" value="Rhodopsin 7-helix transmembrane proteins"/>
    <property type="match status" value="2"/>
</dbReference>
<feature type="transmembrane region" description="Helical" evidence="12">
    <location>
        <begin position="306"/>
        <end position="330"/>
    </location>
</feature>
<feature type="transmembrane region" description="Helical" evidence="12">
    <location>
        <begin position="48"/>
        <end position="69"/>
    </location>
</feature>
<dbReference type="PRINTS" id="PR00237">
    <property type="entry name" value="GPCRRHODOPSN"/>
</dbReference>
<accession>A0A7E4VTU5</accession>
<keyword evidence="9 10" id="KW-0807">Transducer</keyword>
<dbReference type="GO" id="GO:0004993">
    <property type="term" value="F:G protein-coupled serotonin receptor activity"/>
    <property type="evidence" value="ECO:0007669"/>
    <property type="project" value="UniProtKB-ARBA"/>
</dbReference>
<evidence type="ECO:0000256" key="8">
    <source>
        <dbReference type="ARBA" id="ARBA00023170"/>
    </source>
</evidence>